<evidence type="ECO:0000313" key="2">
    <source>
        <dbReference type="Proteomes" id="UP000265663"/>
    </source>
</evidence>
<dbReference type="AlphaFoldDB" id="A0A3M7M4H1"/>
<dbReference type="Proteomes" id="UP000265663">
    <property type="component" value="Unassembled WGS sequence"/>
</dbReference>
<proteinExistence type="predicted"/>
<accession>A0A3M7M4H1</accession>
<name>A0A3M7M4H1_9PLEO</name>
<dbReference type="EMBL" id="KE747818">
    <property type="protein sequence ID" value="RMZ69401.1"/>
    <property type="molecule type" value="Genomic_DNA"/>
</dbReference>
<gene>
    <name evidence="1" type="ORF">GMOD_00006200</name>
</gene>
<reference evidence="1 2" key="1">
    <citation type="journal article" date="2014" name="PLoS ONE">
        <title>De novo Genome Assembly of the Fungal Plant Pathogen Pyrenophora semeniperda.</title>
        <authorList>
            <person name="Soliai M.M."/>
            <person name="Meyer S.E."/>
            <person name="Udall J.A."/>
            <person name="Elzinga D.E."/>
            <person name="Hermansen R.A."/>
            <person name="Bodily P.M."/>
            <person name="Hart A.A."/>
            <person name="Coleman C.E."/>
        </authorList>
    </citation>
    <scope>NUCLEOTIDE SEQUENCE [LARGE SCALE GENOMIC DNA]</scope>
    <source>
        <strain evidence="1 2">CCB06</strain>
        <tissue evidence="1">Mycelium</tissue>
    </source>
</reference>
<evidence type="ECO:0000313" key="1">
    <source>
        <dbReference type="EMBL" id="RMZ69401.1"/>
    </source>
</evidence>
<organism evidence="1 2">
    <name type="scientific">Pyrenophora seminiperda CCB06</name>
    <dbReference type="NCBI Taxonomy" id="1302712"/>
    <lineage>
        <taxon>Eukaryota</taxon>
        <taxon>Fungi</taxon>
        <taxon>Dikarya</taxon>
        <taxon>Ascomycota</taxon>
        <taxon>Pezizomycotina</taxon>
        <taxon>Dothideomycetes</taxon>
        <taxon>Pleosporomycetidae</taxon>
        <taxon>Pleosporales</taxon>
        <taxon>Pleosporineae</taxon>
        <taxon>Pleosporaceae</taxon>
        <taxon>Pyrenophora</taxon>
    </lineage>
</organism>
<keyword evidence="2" id="KW-1185">Reference proteome</keyword>
<protein>
    <submittedName>
        <fullName evidence="1">Uncharacterized protein</fullName>
    </submittedName>
</protein>
<sequence length="130" mass="13754">MASFGTAGAESTALHVFSFPVASGSPLSSLATASRWANARMTSLQDGIYIGFLQLRPRQGYVRACSRRPHQSVKGELFLIAIPIDKSCFLASRPFSFCPALSTACTSSTIRGLDGAKEGLGAELVGRRVA</sequence>